<feature type="transmembrane region" description="Helical" evidence="1">
    <location>
        <begin position="354"/>
        <end position="377"/>
    </location>
</feature>
<evidence type="ECO:0000313" key="4">
    <source>
        <dbReference type="Proteomes" id="UP000184529"/>
    </source>
</evidence>
<dbReference type="Pfam" id="PF01970">
    <property type="entry name" value="TctA"/>
    <property type="match status" value="1"/>
</dbReference>
<feature type="transmembrane region" description="Helical" evidence="1">
    <location>
        <begin position="59"/>
        <end position="80"/>
    </location>
</feature>
<name>A0A1M6CWB7_9FIRM</name>
<keyword evidence="1" id="KW-1133">Transmembrane helix</keyword>
<dbReference type="OrthoDB" id="9781349at2"/>
<feature type="transmembrane region" description="Helical" evidence="1">
    <location>
        <begin position="413"/>
        <end position="446"/>
    </location>
</feature>
<dbReference type="PANTHER" id="PTHR35342:SF5">
    <property type="entry name" value="TRICARBOXYLIC TRANSPORT PROTEIN"/>
    <property type="match status" value="1"/>
</dbReference>
<reference evidence="4" key="1">
    <citation type="submission" date="2016-11" db="EMBL/GenBank/DDBJ databases">
        <authorList>
            <person name="Varghese N."/>
            <person name="Submissions S."/>
        </authorList>
    </citation>
    <scope>NUCLEOTIDE SEQUENCE [LARGE SCALE GENOMIC DNA]</scope>
    <source>
        <strain evidence="4">DSM 16057</strain>
    </source>
</reference>
<dbReference type="STRING" id="1121432.SAMN02745219_00782"/>
<feature type="transmembrane region" description="Helical" evidence="1">
    <location>
        <begin position="466"/>
        <end position="490"/>
    </location>
</feature>
<dbReference type="InterPro" id="IPR002823">
    <property type="entry name" value="DUF112_TM"/>
</dbReference>
<feature type="transmembrane region" description="Helical" evidence="1">
    <location>
        <begin position="315"/>
        <end position="342"/>
    </location>
</feature>
<organism evidence="3 4">
    <name type="scientific">Desulfofundulus thermosubterraneus DSM 16057</name>
    <dbReference type="NCBI Taxonomy" id="1121432"/>
    <lineage>
        <taxon>Bacteria</taxon>
        <taxon>Bacillati</taxon>
        <taxon>Bacillota</taxon>
        <taxon>Clostridia</taxon>
        <taxon>Eubacteriales</taxon>
        <taxon>Peptococcaceae</taxon>
        <taxon>Desulfofundulus</taxon>
    </lineage>
</organism>
<evidence type="ECO:0000259" key="2">
    <source>
        <dbReference type="Pfam" id="PF01970"/>
    </source>
</evidence>
<feature type="domain" description="DUF112" evidence="2">
    <location>
        <begin position="18"/>
        <end position="435"/>
    </location>
</feature>
<dbReference type="EMBL" id="FQZM01000008">
    <property type="protein sequence ID" value="SHI65286.1"/>
    <property type="molecule type" value="Genomic_DNA"/>
</dbReference>
<keyword evidence="4" id="KW-1185">Reference proteome</keyword>
<feature type="transmembrane region" description="Helical" evidence="1">
    <location>
        <begin position="204"/>
        <end position="222"/>
    </location>
</feature>
<feature type="transmembrane region" description="Helical" evidence="1">
    <location>
        <begin position="145"/>
        <end position="165"/>
    </location>
</feature>
<keyword evidence="1" id="KW-0472">Membrane</keyword>
<feature type="transmembrane region" description="Helical" evidence="1">
    <location>
        <begin position="252"/>
        <end position="279"/>
    </location>
</feature>
<feature type="transmembrane region" description="Helical" evidence="1">
    <location>
        <begin position="18"/>
        <end position="47"/>
    </location>
</feature>
<accession>A0A1M6CWB7</accession>
<protein>
    <submittedName>
        <fullName evidence="3">Putative tricarboxylic transport membrane protein</fullName>
    </submittedName>
</protein>
<dbReference type="AlphaFoldDB" id="A0A1M6CWB7"/>
<dbReference type="PANTHER" id="PTHR35342">
    <property type="entry name" value="TRICARBOXYLIC TRANSPORT PROTEIN"/>
    <property type="match status" value="1"/>
</dbReference>
<sequence>MWEQIGAGLINALQPFNLFLAIAGLTGGILIGALPGLTATMGVALMVPLTFAMNPTSGLIMLGAIYSGAIYGGSNAAILINTPGTPSSVATTFDGWPMCRAGKADEALNASLLSSAFGGIVGTLFLLFLAAPLARLALKFGAPEFFWLCIFGLSTIAAMSAGNVFKGLVSGALGLLVSTIGLDPIEGVPRFTFGYYPLVQGIEVIPAMIGLFSFSQVINLVGSRQKYIADYKPNPGAFMRVVRKLWKDCKMILTRSSVIGAIVGILPGAGGEIASIIAYNESKRWDRNPSRYGTGIVEGVAASESANNATIGGSLIPMLCLGIPGSAVAAVMMGALLVHGITPGFKIFTASGNLAYTFIVSLLVVNVLMVLVGSLLIKGTARVLNVPTSYVGVAIVALSIIGSYAIRNSMVDVMIMIFFGLVGHFGSRIGLDTGAMALGIILGPIVEENLGKSIALAGADGSVFKVFFTHPISLILIVLTVLSVITPWLLSRRRGCSTKEAVDGVQS</sequence>
<feature type="transmembrane region" description="Helical" evidence="1">
    <location>
        <begin position="389"/>
        <end position="406"/>
    </location>
</feature>
<dbReference type="RefSeq" id="WP_072867455.1">
    <property type="nucleotide sequence ID" value="NZ_FQZM01000008.1"/>
</dbReference>
<gene>
    <name evidence="3" type="ORF">SAMN02745219_00782</name>
</gene>
<evidence type="ECO:0000256" key="1">
    <source>
        <dbReference type="SAM" id="Phobius"/>
    </source>
</evidence>
<evidence type="ECO:0000313" key="3">
    <source>
        <dbReference type="EMBL" id="SHI65286.1"/>
    </source>
</evidence>
<feature type="transmembrane region" description="Helical" evidence="1">
    <location>
        <begin position="112"/>
        <end position="133"/>
    </location>
</feature>
<proteinExistence type="predicted"/>
<dbReference type="Proteomes" id="UP000184529">
    <property type="component" value="Unassembled WGS sequence"/>
</dbReference>
<keyword evidence="1" id="KW-0812">Transmembrane</keyword>